<keyword evidence="2" id="KW-1277">Toxin-antitoxin system</keyword>
<evidence type="ECO:0000256" key="2">
    <source>
        <dbReference type="ARBA" id="ARBA00022649"/>
    </source>
</evidence>
<organism evidence="7 8">
    <name type="scientific">Flavobacterium arsenatis</name>
    <dbReference type="NCBI Taxonomy" id="1484332"/>
    <lineage>
        <taxon>Bacteria</taxon>
        <taxon>Pseudomonadati</taxon>
        <taxon>Bacteroidota</taxon>
        <taxon>Flavobacteriia</taxon>
        <taxon>Flavobacteriales</taxon>
        <taxon>Flavobacteriaceae</taxon>
        <taxon>Flavobacterium</taxon>
    </lineage>
</organism>
<dbReference type="SUPFAM" id="SSF143011">
    <property type="entry name" value="RelE-like"/>
    <property type="match status" value="1"/>
</dbReference>
<protein>
    <recommendedName>
        <fullName evidence="6">Putative mRNA interferase YoeB</fullName>
    </recommendedName>
</protein>
<comment type="similarity">
    <text evidence="1">Belongs to the YoeB family.</text>
</comment>
<keyword evidence="4" id="KW-0255">Endonuclease</keyword>
<dbReference type="Proteomes" id="UP001255185">
    <property type="component" value="Unassembled WGS sequence"/>
</dbReference>
<sequence>MSYSIELTEEAISDIEKHKKSGDKKILFKIDKLLNELREHPTTGTGKPEKLKHYEVATWSRRISDKHRIVYRIEGEKIVVIVLSFWGHYNDK</sequence>
<gene>
    <name evidence="7" type="ORF">J2X31_003656</name>
</gene>
<evidence type="ECO:0000256" key="5">
    <source>
        <dbReference type="ARBA" id="ARBA00022801"/>
    </source>
</evidence>
<evidence type="ECO:0000313" key="7">
    <source>
        <dbReference type="EMBL" id="MDR6969623.1"/>
    </source>
</evidence>
<dbReference type="EMBL" id="JAVDVI010000025">
    <property type="protein sequence ID" value="MDR6969623.1"/>
    <property type="molecule type" value="Genomic_DNA"/>
</dbReference>
<proteinExistence type="inferred from homology"/>
<accession>A0ABU1TUQ9</accession>
<dbReference type="NCBIfam" id="TIGR02116">
    <property type="entry name" value="toxin_Txe_YoeB"/>
    <property type="match status" value="1"/>
</dbReference>
<evidence type="ECO:0000256" key="3">
    <source>
        <dbReference type="ARBA" id="ARBA00022722"/>
    </source>
</evidence>
<dbReference type="Gene3D" id="3.30.2310.20">
    <property type="entry name" value="RelE-like"/>
    <property type="match status" value="1"/>
</dbReference>
<name>A0ABU1TUQ9_9FLAO</name>
<dbReference type="PANTHER" id="PTHR38039:SF1">
    <property type="entry name" value="TOXIN YOEB"/>
    <property type="match status" value="1"/>
</dbReference>
<keyword evidence="5 7" id="KW-0378">Hydrolase</keyword>
<dbReference type="RefSeq" id="WP_310028879.1">
    <property type="nucleotide sequence ID" value="NZ_JAVDVI010000025.1"/>
</dbReference>
<evidence type="ECO:0000313" key="8">
    <source>
        <dbReference type="Proteomes" id="UP001255185"/>
    </source>
</evidence>
<dbReference type="PANTHER" id="PTHR38039">
    <property type="entry name" value="TOXIN YOEB"/>
    <property type="match status" value="1"/>
</dbReference>
<comment type="caution">
    <text evidence="7">The sequence shown here is derived from an EMBL/GenBank/DDBJ whole genome shotgun (WGS) entry which is preliminary data.</text>
</comment>
<dbReference type="InterPro" id="IPR009614">
    <property type="entry name" value="YoeB_toxin"/>
</dbReference>
<evidence type="ECO:0000256" key="1">
    <source>
        <dbReference type="ARBA" id="ARBA00008172"/>
    </source>
</evidence>
<evidence type="ECO:0000256" key="6">
    <source>
        <dbReference type="ARBA" id="ARBA00030388"/>
    </source>
</evidence>
<reference evidence="7 8" key="1">
    <citation type="submission" date="2023-07" db="EMBL/GenBank/DDBJ databases">
        <title>Sorghum-associated microbial communities from plants grown in Nebraska, USA.</title>
        <authorList>
            <person name="Schachtman D."/>
        </authorList>
    </citation>
    <scope>NUCLEOTIDE SEQUENCE [LARGE SCALE GENOMIC DNA]</scope>
    <source>
        <strain evidence="7 8">3773</strain>
    </source>
</reference>
<dbReference type="Pfam" id="PF06769">
    <property type="entry name" value="YoeB_toxin"/>
    <property type="match status" value="1"/>
</dbReference>
<keyword evidence="8" id="KW-1185">Reference proteome</keyword>
<evidence type="ECO:0000256" key="4">
    <source>
        <dbReference type="ARBA" id="ARBA00022759"/>
    </source>
</evidence>
<dbReference type="GO" id="GO:0016787">
    <property type="term" value="F:hydrolase activity"/>
    <property type="evidence" value="ECO:0007669"/>
    <property type="project" value="UniProtKB-KW"/>
</dbReference>
<keyword evidence="3" id="KW-0540">Nuclease</keyword>
<dbReference type="InterPro" id="IPR035093">
    <property type="entry name" value="RelE/ParE_toxin_dom_sf"/>
</dbReference>